<keyword evidence="3" id="KW-1185">Reference proteome</keyword>
<gene>
    <name evidence="2" type="ORF">J2S07_000887</name>
</gene>
<evidence type="ECO:0000313" key="2">
    <source>
        <dbReference type="EMBL" id="MDQ0154583.1"/>
    </source>
</evidence>
<accession>A0ABT9V0V1</accession>
<dbReference type="InterPro" id="IPR029410">
    <property type="entry name" value="CAP_assoc"/>
</dbReference>
<protein>
    <submittedName>
        <fullName evidence="2">Uncharacterized protein YkwD</fullName>
    </submittedName>
</protein>
<dbReference type="Pfam" id="PF00188">
    <property type="entry name" value="CAP"/>
    <property type="match status" value="1"/>
</dbReference>
<dbReference type="CDD" id="cd05379">
    <property type="entry name" value="CAP_bacterial"/>
    <property type="match status" value="1"/>
</dbReference>
<comment type="caution">
    <text evidence="2">The sequence shown here is derived from an EMBL/GenBank/DDBJ whole genome shotgun (WGS) entry which is preliminary data.</text>
</comment>
<dbReference type="InterPro" id="IPR035940">
    <property type="entry name" value="CAP_sf"/>
</dbReference>
<dbReference type="Pfam" id="PF14504">
    <property type="entry name" value="CAP_assoc_N"/>
    <property type="match status" value="1"/>
</dbReference>
<evidence type="ECO:0000259" key="1">
    <source>
        <dbReference type="SMART" id="SM00198"/>
    </source>
</evidence>
<dbReference type="Gene3D" id="3.40.33.10">
    <property type="entry name" value="CAP"/>
    <property type="match status" value="1"/>
</dbReference>
<proteinExistence type="predicted"/>
<evidence type="ECO:0000313" key="3">
    <source>
        <dbReference type="Proteomes" id="UP001231362"/>
    </source>
</evidence>
<sequence length="372" mass="42966">MKRFLILVSFIILLSFGWIYLGEKFKGDMDHVKEQVTSLFENGEFKEIAMGFLDNARLFFDQMEKEVESLPDLAKEDSVEKPKLFTPTEQSFSIHNIEIGAKKADVEATLGKPQRVSINEYGLNWLTYHQDYHNFVQVMYDEHDQVVALYTNQDLIASIKNIKLGSSKSSVREQLGEPTTRIRKGLVIYELQGDNDYDVFHMDGCYITIFYDIHENNTVTAIQMIDENLEEQKKDFYTKASDSLREGFELQMFDLTNTARVQHGLNPLVWDEKVRGTARKHSADMAEHNYFNHTNLKGESPFDRMLADQITFTVAGENLAYGQFSSIFAHEGLMNSMGHRQNILKKDFHYLGVGVAFNGESHPYYTQNYYTK</sequence>
<dbReference type="PANTHER" id="PTHR31157">
    <property type="entry name" value="SCP DOMAIN-CONTAINING PROTEIN"/>
    <property type="match status" value="1"/>
</dbReference>
<name>A0ABT9V0V1_9BACL</name>
<organism evidence="2 3">
    <name type="scientific">Anoxybacillus andreesenii</name>
    <dbReference type="NCBI Taxonomy" id="1325932"/>
    <lineage>
        <taxon>Bacteria</taxon>
        <taxon>Bacillati</taxon>
        <taxon>Bacillota</taxon>
        <taxon>Bacilli</taxon>
        <taxon>Bacillales</taxon>
        <taxon>Anoxybacillaceae</taxon>
        <taxon>Anoxybacillus</taxon>
    </lineage>
</organism>
<dbReference type="SMART" id="SM00198">
    <property type="entry name" value="SCP"/>
    <property type="match status" value="1"/>
</dbReference>
<dbReference type="InterPro" id="IPR014044">
    <property type="entry name" value="CAP_dom"/>
</dbReference>
<dbReference type="RefSeq" id="WP_307149186.1">
    <property type="nucleotide sequence ID" value="NZ_JAUSTU010000003.1"/>
</dbReference>
<dbReference type="SUPFAM" id="SSF55797">
    <property type="entry name" value="PR-1-like"/>
    <property type="match status" value="1"/>
</dbReference>
<reference evidence="2 3" key="1">
    <citation type="submission" date="2023-07" db="EMBL/GenBank/DDBJ databases">
        <title>Genomic Encyclopedia of Type Strains, Phase IV (KMG-IV): sequencing the most valuable type-strain genomes for metagenomic binning, comparative biology and taxonomic classification.</title>
        <authorList>
            <person name="Goeker M."/>
        </authorList>
    </citation>
    <scope>NUCLEOTIDE SEQUENCE [LARGE SCALE GENOMIC DNA]</scope>
    <source>
        <strain evidence="2 3">DSM 23948</strain>
    </source>
</reference>
<dbReference type="EMBL" id="JAUSTU010000003">
    <property type="protein sequence ID" value="MDQ0154583.1"/>
    <property type="molecule type" value="Genomic_DNA"/>
</dbReference>
<dbReference type="PANTHER" id="PTHR31157:SF1">
    <property type="entry name" value="SCP DOMAIN-CONTAINING PROTEIN"/>
    <property type="match status" value="1"/>
</dbReference>
<dbReference type="Proteomes" id="UP001231362">
    <property type="component" value="Unassembled WGS sequence"/>
</dbReference>
<feature type="domain" description="SCP" evidence="1">
    <location>
        <begin position="247"/>
        <end position="372"/>
    </location>
</feature>